<evidence type="ECO:0000256" key="3">
    <source>
        <dbReference type="ARBA" id="ARBA00022679"/>
    </source>
</evidence>
<comment type="caution">
    <text evidence="4">The sequence shown here is derived from an EMBL/GenBank/DDBJ whole genome shotgun (WGS) entry which is preliminary data.</text>
</comment>
<dbReference type="GO" id="GO:0004015">
    <property type="term" value="F:adenosylmethionine-8-amino-7-oxononanoate transaminase activity"/>
    <property type="evidence" value="ECO:0007669"/>
    <property type="project" value="TreeGrafter"/>
</dbReference>
<keyword evidence="2" id="KW-0032">Aminotransferase</keyword>
<dbReference type="GO" id="GO:0009102">
    <property type="term" value="P:biotin biosynthetic process"/>
    <property type="evidence" value="ECO:0007669"/>
    <property type="project" value="TreeGrafter"/>
</dbReference>
<dbReference type="Gene3D" id="3.40.50.300">
    <property type="entry name" value="P-loop containing nucleotide triphosphate hydrolases"/>
    <property type="match status" value="1"/>
</dbReference>
<keyword evidence="3" id="KW-0808">Transferase</keyword>
<name>A0A9P6ATI5_9AGAM</name>
<evidence type="ECO:0008006" key="6">
    <source>
        <dbReference type="Google" id="ProtNLM"/>
    </source>
</evidence>
<dbReference type="Proteomes" id="UP000886523">
    <property type="component" value="Unassembled WGS sequence"/>
</dbReference>
<evidence type="ECO:0000313" key="5">
    <source>
        <dbReference type="Proteomes" id="UP000886523"/>
    </source>
</evidence>
<dbReference type="InterPro" id="IPR005814">
    <property type="entry name" value="Aminotrans_3"/>
</dbReference>
<keyword evidence="5" id="KW-1185">Reference proteome</keyword>
<organism evidence="4 5">
    <name type="scientific">Hydnum rufescens UP504</name>
    <dbReference type="NCBI Taxonomy" id="1448309"/>
    <lineage>
        <taxon>Eukaryota</taxon>
        <taxon>Fungi</taxon>
        <taxon>Dikarya</taxon>
        <taxon>Basidiomycota</taxon>
        <taxon>Agaricomycotina</taxon>
        <taxon>Agaricomycetes</taxon>
        <taxon>Cantharellales</taxon>
        <taxon>Hydnaceae</taxon>
        <taxon>Hydnum</taxon>
    </lineage>
</organism>
<dbReference type="Pfam" id="PF00202">
    <property type="entry name" value="Aminotran_3"/>
    <property type="match status" value="2"/>
</dbReference>
<dbReference type="InterPro" id="IPR015421">
    <property type="entry name" value="PyrdxlP-dep_Trfase_major"/>
</dbReference>
<dbReference type="AlphaFoldDB" id="A0A9P6ATI5"/>
<evidence type="ECO:0000256" key="1">
    <source>
        <dbReference type="ARBA" id="ARBA00004173"/>
    </source>
</evidence>
<evidence type="ECO:0000313" key="4">
    <source>
        <dbReference type="EMBL" id="KAF9511685.1"/>
    </source>
</evidence>
<dbReference type="EMBL" id="MU128997">
    <property type="protein sequence ID" value="KAF9511685.1"/>
    <property type="molecule type" value="Genomic_DNA"/>
</dbReference>
<proteinExistence type="predicted"/>
<sequence length="838" mass="91975">MLYKHLRIHQIFGANTDVGKTILATALSRSTARIHKDDPRSVFYLKPFSHVARFSGPSRHKIHSTCLYQLNDPSIYTHDQFLTKIRNHIGHIARTCSSNSSLYIETAGGVHSPTLSGIPQVDAYRSLFLPTVLIGDSRLGGISSTISAFESLLLRGYIVDAILIFKDEYYRNWEYLSEYFARKDIALTAIRPAPPRLSDPEEDRYATELYYRITCGEDGASGDGEMMSVVQHLDQKHLERLETLESMPRRTLDAVWWPFVQHGIVGGEKGVTVIDSAYGDFFSTFNHKHRHEETIRTDGAALAQSLLVPQFDGSASWWTQSFGHGHPEIGEAAARAAGRYGHVVFPLATHEPALTLVEHLLHRGPGKGWASKVFLSDNGSTGMEIALKMAIRAAALRYPSIKKPVSKVELGVIGLKGSYHGDTIGAMDACEGGVYNSSVEWHRERGYWFEPPTVGIQHGVAVVSSPSSDWRGALDTSIDTDGVSLSDAGMRCEFPGSDGLSSVYDVEGRMGSSLARLYHLHISATLEDLVRKQGRAFGALVIEPILMGAGGMIFVDPLFQRVLVDVVRSRSDLWAEALNSAPPSGFDPTTPAPTYPPPHDDMWSGLPVIFDEVFSGLYRLGFLTPSQVLRTSPDLLVLAKILTGGLLPLSVTLSSQSIFGAFWGQKKVDAMLHGHSYTAHPVGCAVANKSFELMGELVNKGEEWREARARWGISQDIDVSSQPSSTPHATGVPQPHGVWSLWDPQFVKDVSHQPMVEDVMALGTVLAIRLNDNNAGYQAASSEAFLTLVRTQLEESQPSEEFPLGLHFRPLGNVAYLMSSLNTPGRVLRLLEGAVIVL</sequence>
<protein>
    <recommendedName>
        <fullName evidence="6">Onanonoxo-7-onima-8-eninoihtemlysoneda</fullName>
    </recommendedName>
</protein>
<dbReference type="PANTHER" id="PTHR42684">
    <property type="entry name" value="ADENOSYLMETHIONINE-8-AMINO-7-OXONONANOATE AMINOTRANSFERASE"/>
    <property type="match status" value="1"/>
</dbReference>
<dbReference type="InterPro" id="IPR049704">
    <property type="entry name" value="Aminotrans_3_PPA_site"/>
</dbReference>
<dbReference type="GO" id="GO:0030170">
    <property type="term" value="F:pyridoxal phosphate binding"/>
    <property type="evidence" value="ECO:0007669"/>
    <property type="project" value="InterPro"/>
</dbReference>
<dbReference type="GO" id="GO:0004141">
    <property type="term" value="F:dethiobiotin synthase activity"/>
    <property type="evidence" value="ECO:0007669"/>
    <property type="project" value="TreeGrafter"/>
</dbReference>
<dbReference type="Gene3D" id="3.40.640.10">
    <property type="entry name" value="Type I PLP-dependent aspartate aminotransferase-like (Major domain)"/>
    <property type="match status" value="1"/>
</dbReference>
<dbReference type="GO" id="GO:0005739">
    <property type="term" value="C:mitochondrion"/>
    <property type="evidence" value="ECO:0007669"/>
    <property type="project" value="UniProtKB-SubCell"/>
</dbReference>
<dbReference type="OrthoDB" id="425114at2759"/>
<gene>
    <name evidence="4" type="ORF">BS47DRAFT_1383341</name>
</gene>
<evidence type="ECO:0000256" key="2">
    <source>
        <dbReference type="ARBA" id="ARBA00022576"/>
    </source>
</evidence>
<comment type="subcellular location">
    <subcellularLocation>
        <location evidence="1">Mitochondrion</location>
    </subcellularLocation>
</comment>
<dbReference type="CDD" id="cd03109">
    <property type="entry name" value="DTBS"/>
    <property type="match status" value="1"/>
</dbReference>
<dbReference type="SUPFAM" id="SSF53383">
    <property type="entry name" value="PLP-dependent transferases"/>
    <property type="match status" value="1"/>
</dbReference>
<dbReference type="PROSITE" id="PS00600">
    <property type="entry name" value="AA_TRANSFER_CLASS_3"/>
    <property type="match status" value="1"/>
</dbReference>
<dbReference type="InterPro" id="IPR027417">
    <property type="entry name" value="P-loop_NTPase"/>
</dbReference>
<dbReference type="SUPFAM" id="SSF52540">
    <property type="entry name" value="P-loop containing nucleoside triphosphate hydrolases"/>
    <property type="match status" value="1"/>
</dbReference>
<reference evidence="4" key="1">
    <citation type="journal article" date="2020" name="Nat. Commun.">
        <title>Large-scale genome sequencing of mycorrhizal fungi provides insights into the early evolution of symbiotic traits.</title>
        <authorList>
            <person name="Miyauchi S."/>
            <person name="Kiss E."/>
            <person name="Kuo A."/>
            <person name="Drula E."/>
            <person name="Kohler A."/>
            <person name="Sanchez-Garcia M."/>
            <person name="Morin E."/>
            <person name="Andreopoulos B."/>
            <person name="Barry K.W."/>
            <person name="Bonito G."/>
            <person name="Buee M."/>
            <person name="Carver A."/>
            <person name="Chen C."/>
            <person name="Cichocki N."/>
            <person name="Clum A."/>
            <person name="Culley D."/>
            <person name="Crous P.W."/>
            <person name="Fauchery L."/>
            <person name="Girlanda M."/>
            <person name="Hayes R.D."/>
            <person name="Keri Z."/>
            <person name="LaButti K."/>
            <person name="Lipzen A."/>
            <person name="Lombard V."/>
            <person name="Magnuson J."/>
            <person name="Maillard F."/>
            <person name="Murat C."/>
            <person name="Nolan M."/>
            <person name="Ohm R.A."/>
            <person name="Pangilinan J."/>
            <person name="Pereira M.F."/>
            <person name="Perotto S."/>
            <person name="Peter M."/>
            <person name="Pfister S."/>
            <person name="Riley R."/>
            <person name="Sitrit Y."/>
            <person name="Stielow J.B."/>
            <person name="Szollosi G."/>
            <person name="Zifcakova L."/>
            <person name="Stursova M."/>
            <person name="Spatafora J.W."/>
            <person name="Tedersoo L."/>
            <person name="Vaario L.M."/>
            <person name="Yamada A."/>
            <person name="Yan M."/>
            <person name="Wang P."/>
            <person name="Xu J."/>
            <person name="Bruns T."/>
            <person name="Baldrian P."/>
            <person name="Vilgalys R."/>
            <person name="Dunand C."/>
            <person name="Henrissat B."/>
            <person name="Grigoriev I.V."/>
            <person name="Hibbett D."/>
            <person name="Nagy L.G."/>
            <person name="Martin F.M."/>
        </authorList>
    </citation>
    <scope>NUCLEOTIDE SEQUENCE</scope>
    <source>
        <strain evidence="4">UP504</strain>
    </source>
</reference>
<dbReference type="PANTHER" id="PTHR42684:SF3">
    <property type="entry name" value="ADENOSYLMETHIONINE-8-AMINO-7-OXONONANOATE AMINOTRANSFERASE"/>
    <property type="match status" value="1"/>
</dbReference>
<accession>A0A9P6ATI5</accession>
<dbReference type="InterPro" id="IPR015424">
    <property type="entry name" value="PyrdxlP-dep_Trfase"/>
</dbReference>